<reference evidence="3 4" key="2">
    <citation type="submission" date="2024-07" db="EMBL/GenBank/DDBJ databases">
        <authorList>
            <person name="Akdeniz Z."/>
        </authorList>
    </citation>
    <scope>NUCLEOTIDE SEQUENCE [LARGE SCALE GENOMIC DNA]</scope>
</reference>
<feature type="coiled-coil region" evidence="1">
    <location>
        <begin position="148"/>
        <end position="262"/>
    </location>
</feature>
<proteinExistence type="predicted"/>
<dbReference type="EMBL" id="CAXDID020000007">
    <property type="protein sequence ID" value="CAL5976798.1"/>
    <property type="molecule type" value="Genomic_DNA"/>
</dbReference>
<dbReference type="Gene3D" id="1.10.287.1490">
    <property type="match status" value="1"/>
</dbReference>
<organism evidence="2">
    <name type="scientific">Hexamita inflata</name>
    <dbReference type="NCBI Taxonomy" id="28002"/>
    <lineage>
        <taxon>Eukaryota</taxon>
        <taxon>Metamonada</taxon>
        <taxon>Diplomonadida</taxon>
        <taxon>Hexamitidae</taxon>
        <taxon>Hexamitinae</taxon>
        <taxon>Hexamita</taxon>
    </lineage>
</organism>
<evidence type="ECO:0000313" key="2">
    <source>
        <dbReference type="EMBL" id="CAI9962267.1"/>
    </source>
</evidence>
<evidence type="ECO:0000256" key="1">
    <source>
        <dbReference type="SAM" id="Coils"/>
    </source>
</evidence>
<evidence type="ECO:0000313" key="4">
    <source>
        <dbReference type="Proteomes" id="UP001642409"/>
    </source>
</evidence>
<evidence type="ECO:0000313" key="3">
    <source>
        <dbReference type="EMBL" id="CAL5976798.1"/>
    </source>
</evidence>
<reference evidence="2" key="1">
    <citation type="submission" date="2023-06" db="EMBL/GenBank/DDBJ databases">
        <authorList>
            <person name="Kurt Z."/>
        </authorList>
    </citation>
    <scope>NUCLEOTIDE SEQUENCE</scope>
</reference>
<accession>A0AA86QWV2</accession>
<gene>
    <name evidence="3" type="ORF">HINF_LOCUS3996</name>
    <name evidence="2" type="ORF">HINF_LOCUS49912</name>
</gene>
<sequence length="321" mass="38640">MQIKYYHKWNENQTAVLCILYNIFNQLPEKSALISCCIKVIFDVPYITEKIVNTKITNIKNGGKGGQCIIQHDREGVQQQYVFQAIRKLALWQQVQDAFIPFVAAENQQREQILQKVKTLISNAAQNPPNHVQDMRNFLRNEPKMMLIQRELTELVEIRQEIDDIRQERDDFEQQCEDMEQQRDDFEQQFEDLESYCEDLEQEYDKMKQERDKMKQERDDTESYCEDLEQEYDKMKQERDKMKQERDDMEDERDALQDAYKLDINQLVRFNLIDNKYNFSDAQQYCNDQLQKASNQNYFSQTQINSQQYPTTDTDEEKKDE</sequence>
<keyword evidence="4" id="KW-1185">Reference proteome</keyword>
<dbReference type="AlphaFoldDB" id="A0AA86QWV2"/>
<name>A0AA86QWV2_9EUKA</name>
<dbReference type="Proteomes" id="UP001642409">
    <property type="component" value="Unassembled WGS sequence"/>
</dbReference>
<keyword evidence="1" id="KW-0175">Coiled coil</keyword>
<protein>
    <submittedName>
        <fullName evidence="2">Uncharacterized protein</fullName>
    </submittedName>
</protein>
<dbReference type="EMBL" id="CATOUU010000952">
    <property type="protein sequence ID" value="CAI9962267.1"/>
    <property type="molecule type" value="Genomic_DNA"/>
</dbReference>
<comment type="caution">
    <text evidence="2">The sequence shown here is derived from an EMBL/GenBank/DDBJ whole genome shotgun (WGS) entry which is preliminary data.</text>
</comment>